<keyword evidence="1" id="KW-0732">Signal</keyword>
<dbReference type="RefSeq" id="WP_131012762.1">
    <property type="nucleotide sequence ID" value="NZ_SIRE01000005.1"/>
</dbReference>
<comment type="caution">
    <text evidence="3">The sequence shown here is derived from an EMBL/GenBank/DDBJ whole genome shotgun (WGS) entry which is preliminary data.</text>
</comment>
<evidence type="ECO:0000256" key="1">
    <source>
        <dbReference type="SAM" id="SignalP"/>
    </source>
</evidence>
<dbReference type="SUPFAM" id="SSF49299">
    <property type="entry name" value="PKD domain"/>
    <property type="match status" value="1"/>
</dbReference>
<reference evidence="3 4" key="1">
    <citation type="submission" date="2019-02" db="EMBL/GenBank/DDBJ databases">
        <title>Paenibacillus sp. nov., isolated from surface-sterilized tissue of Thalictrum simplex L.</title>
        <authorList>
            <person name="Tuo L."/>
        </authorList>
    </citation>
    <scope>NUCLEOTIDE SEQUENCE [LARGE SCALE GENOMIC DNA]</scope>
    <source>
        <strain evidence="3 4">N2SHLJ1</strain>
    </source>
</reference>
<name>A0A4Q9DX55_9BACL</name>
<accession>A0A4Q9DX55</accession>
<dbReference type="InterPro" id="IPR012854">
    <property type="entry name" value="Cu_amine_oxidase-like_N"/>
</dbReference>
<dbReference type="EMBL" id="SIRE01000005">
    <property type="protein sequence ID" value="TBL80347.1"/>
    <property type="molecule type" value="Genomic_DNA"/>
</dbReference>
<dbReference type="AlphaFoldDB" id="A0A4Q9DX55"/>
<dbReference type="Gene3D" id="3.30.457.10">
    <property type="entry name" value="Copper amine oxidase-like, N-terminal domain"/>
    <property type="match status" value="1"/>
</dbReference>
<evidence type="ECO:0000313" key="4">
    <source>
        <dbReference type="Proteomes" id="UP000293142"/>
    </source>
</evidence>
<evidence type="ECO:0000259" key="2">
    <source>
        <dbReference type="Pfam" id="PF07833"/>
    </source>
</evidence>
<protein>
    <recommendedName>
        <fullName evidence="2">Copper amine oxidase-like N-terminal domain-containing protein</fullName>
    </recommendedName>
</protein>
<proteinExistence type="predicted"/>
<keyword evidence="4" id="KW-1185">Reference proteome</keyword>
<dbReference type="Proteomes" id="UP000293142">
    <property type="component" value="Unassembled WGS sequence"/>
</dbReference>
<dbReference type="SUPFAM" id="SSF55383">
    <property type="entry name" value="Copper amine oxidase, domain N"/>
    <property type="match status" value="2"/>
</dbReference>
<feature type="signal peptide" evidence="1">
    <location>
        <begin position="1"/>
        <end position="25"/>
    </location>
</feature>
<dbReference type="InterPro" id="IPR036582">
    <property type="entry name" value="Mao_N_sf"/>
</dbReference>
<sequence>MKWSSKTAAAAIMGVWMATVSVQPAAAVSVTSTYIQLFPNLENANVNGVKQPIDVPVEGTGENTFVPLHWLGERLGQPVVWNEKTKKAQMITPKAYIEFDLAAQQVTVNGQAADFGQKVKLSGDRLMVKVSWLAAYAGFTTSYNAAEQRTDVVYVPSPSTGYNETGYGQDDMPNSKPVAKFMLGKESYRMGEPVDYIDLSYDPDAEGLPGYEWTGKQDVFFKPGEYKVSLKVKDPKGNVSDEYSRLIQVKNEMYWNRFDYGLRYDPIGTLLKPDWGQNDADLLRLPQLPSATKDASGSGMIGNPGRKLISADLSAAQHKGIISSASINGKARISVRFINNLSESAQLAVVMRKTGGDTPATIVTTRKGETAPTIYTQDIDSRAAAQFMLNHSDGSKLEVTAEQPKLYKVTSEMRPGQGITAHYDIQTDDDVTVYFIVMAPGESEKDLSKYTATASGMKSLPALSSGLSWEADATGRKEAGRLTFGEQPVGVQSGQLTAKPAVLGESYSVRIIRPRKAALLMYPRGGYFHGPIKINDTVVMVPEKGGLTTMDGADLLLRTNGTEPWIDLEWMPSDGTQLPVDFVLYPLEEKTE</sequence>
<evidence type="ECO:0000313" key="3">
    <source>
        <dbReference type="EMBL" id="TBL80347.1"/>
    </source>
</evidence>
<dbReference type="InterPro" id="IPR035986">
    <property type="entry name" value="PKD_dom_sf"/>
</dbReference>
<organism evidence="3 4">
    <name type="scientific">Paenibacillus thalictri</name>
    <dbReference type="NCBI Taxonomy" id="2527873"/>
    <lineage>
        <taxon>Bacteria</taxon>
        <taxon>Bacillati</taxon>
        <taxon>Bacillota</taxon>
        <taxon>Bacilli</taxon>
        <taxon>Bacillales</taxon>
        <taxon>Paenibacillaceae</taxon>
        <taxon>Paenibacillus</taxon>
    </lineage>
</organism>
<dbReference type="OrthoDB" id="25008at2"/>
<feature type="domain" description="Copper amine oxidase-like N-terminal" evidence="2">
    <location>
        <begin position="46"/>
        <end position="148"/>
    </location>
</feature>
<gene>
    <name evidence="3" type="ORF">EYB31_07990</name>
</gene>
<feature type="chain" id="PRO_5039607059" description="Copper amine oxidase-like N-terminal domain-containing protein" evidence="1">
    <location>
        <begin position="26"/>
        <end position="592"/>
    </location>
</feature>
<dbReference type="Pfam" id="PF07833">
    <property type="entry name" value="Cu_amine_oxidN1"/>
    <property type="match status" value="1"/>
</dbReference>